<protein>
    <submittedName>
        <fullName evidence="2">Uncharacterized protein</fullName>
    </submittedName>
</protein>
<evidence type="ECO:0000256" key="1">
    <source>
        <dbReference type="SAM" id="SignalP"/>
    </source>
</evidence>
<accession>A0AAV2RRG4</accession>
<sequence length="158" mass="17405">MKLSSVLLIVCGIALVHLTTGNNEVSKQREKILFFGSSLTTTFMSVSTITSIVPFTCFTTDAALMACDGKKRRKRTLINLDEMVDTDLQLDASQQKEAFDKQIDIADDNIGKLLFTVWRTSFTTKTFTSFSTNRDVTISIQPACFIAGVEPGTNPFCG</sequence>
<proteinExistence type="predicted"/>
<dbReference type="EMBL" id="CAXKWB010028245">
    <property type="protein sequence ID" value="CAL4133512.1"/>
    <property type="molecule type" value="Genomic_DNA"/>
</dbReference>
<dbReference type="AlphaFoldDB" id="A0AAV2RRG4"/>
<gene>
    <name evidence="2" type="ORF">MNOR_LOCUS27209</name>
</gene>
<keyword evidence="3" id="KW-1185">Reference proteome</keyword>
<evidence type="ECO:0000313" key="3">
    <source>
        <dbReference type="Proteomes" id="UP001497623"/>
    </source>
</evidence>
<dbReference type="Proteomes" id="UP001497623">
    <property type="component" value="Unassembled WGS sequence"/>
</dbReference>
<feature type="chain" id="PRO_5043640545" evidence="1">
    <location>
        <begin position="22"/>
        <end position="158"/>
    </location>
</feature>
<feature type="signal peptide" evidence="1">
    <location>
        <begin position="1"/>
        <end position="21"/>
    </location>
</feature>
<evidence type="ECO:0000313" key="2">
    <source>
        <dbReference type="EMBL" id="CAL4133512.1"/>
    </source>
</evidence>
<organism evidence="2 3">
    <name type="scientific">Meganyctiphanes norvegica</name>
    <name type="common">Northern krill</name>
    <name type="synonym">Thysanopoda norvegica</name>
    <dbReference type="NCBI Taxonomy" id="48144"/>
    <lineage>
        <taxon>Eukaryota</taxon>
        <taxon>Metazoa</taxon>
        <taxon>Ecdysozoa</taxon>
        <taxon>Arthropoda</taxon>
        <taxon>Crustacea</taxon>
        <taxon>Multicrustacea</taxon>
        <taxon>Malacostraca</taxon>
        <taxon>Eumalacostraca</taxon>
        <taxon>Eucarida</taxon>
        <taxon>Euphausiacea</taxon>
        <taxon>Euphausiidae</taxon>
        <taxon>Meganyctiphanes</taxon>
    </lineage>
</organism>
<comment type="caution">
    <text evidence="2">The sequence shown here is derived from an EMBL/GenBank/DDBJ whole genome shotgun (WGS) entry which is preliminary data.</text>
</comment>
<name>A0AAV2RRG4_MEGNR</name>
<reference evidence="2 3" key="1">
    <citation type="submission" date="2024-05" db="EMBL/GenBank/DDBJ databases">
        <authorList>
            <person name="Wallberg A."/>
        </authorList>
    </citation>
    <scope>NUCLEOTIDE SEQUENCE [LARGE SCALE GENOMIC DNA]</scope>
</reference>
<keyword evidence="1" id="KW-0732">Signal</keyword>